<accession>A0ABN0BZD1</accession>
<dbReference type="PANTHER" id="PTHR47891">
    <property type="entry name" value="TRANSPORTER-RELATED"/>
    <property type="match status" value="1"/>
</dbReference>
<gene>
    <name evidence="1" type="ORF">NT05LM_0851</name>
</gene>
<sequence>MIEFFKTTNEKMEQLADLEDGCWVKVTAPTDEEIEILSKEMDVPKPYILDALDSEERSRIELKRAEQDVRHSLVIVDYPYESKDELGYAMYETLPIGIVLTRKHLVTITLRDLPILEDVQSMKLEEYDTTNHKQFLLKLLYAVSYYYLKYLNQIIKQTNNLEIQIKQSMKNEQLYAFMAVQKSLVFFATALQSNKAILDKMEDV</sequence>
<dbReference type="Proteomes" id="UP000003412">
    <property type="component" value="Chromosome"/>
</dbReference>
<dbReference type="InterPro" id="IPR002523">
    <property type="entry name" value="MgTranspt_CorA/ZnTranspt_ZntB"/>
</dbReference>
<evidence type="ECO:0000313" key="2">
    <source>
        <dbReference type="Proteomes" id="UP000003412"/>
    </source>
</evidence>
<dbReference type="InterPro" id="IPR045861">
    <property type="entry name" value="CorA_cytoplasmic_dom"/>
</dbReference>
<evidence type="ECO:0000313" key="1">
    <source>
        <dbReference type="EMBL" id="EFR88559.1"/>
    </source>
</evidence>
<feature type="non-terminal residue" evidence="1">
    <location>
        <position position="204"/>
    </location>
</feature>
<reference evidence="1 2" key="1">
    <citation type="journal article" date="2010" name="Microbiol. Resour. Announc.">
        <title>Comparative genomics of the bacterial genus Listeria: Genome evolution is characterized by limited gene acquisition and limited gene loss.</title>
        <authorList>
            <person name="den Bakker H.C."/>
            <person name="Cummings C.A."/>
            <person name="Ferreira V."/>
            <person name="Vatta P."/>
            <person name="Orsi R.H."/>
            <person name="Degoricija L."/>
            <person name="Barker M."/>
            <person name="Petrauskene O."/>
            <person name="Furtado M.R."/>
            <person name="Wiedmann M."/>
        </authorList>
    </citation>
    <scope>NUCLEOTIDE SEQUENCE [LARGE SCALE GENOMIC DNA]</scope>
    <source>
        <strain evidence="1 2">FSL S4-120</strain>
    </source>
</reference>
<dbReference type="Pfam" id="PF01544">
    <property type="entry name" value="CorA"/>
    <property type="match status" value="1"/>
</dbReference>
<comment type="caution">
    <text evidence="1">The sequence shown here is derived from an EMBL/GenBank/DDBJ whole genome shotgun (WGS) entry which is preliminary data.</text>
</comment>
<dbReference type="EMBL" id="ADXF01000407">
    <property type="protein sequence ID" value="EFR88559.1"/>
    <property type="molecule type" value="Genomic_DNA"/>
</dbReference>
<dbReference type="Gene3D" id="3.30.460.20">
    <property type="entry name" value="CorA soluble domain-like"/>
    <property type="match status" value="1"/>
</dbReference>
<name>A0ABN0BZD1_9LIST</name>
<dbReference type="PANTHER" id="PTHR47891:SF2">
    <property type="entry name" value="MAGNESIUM AND COBALT TRANSPORTER"/>
    <property type="match status" value="1"/>
</dbReference>
<dbReference type="SUPFAM" id="SSF143865">
    <property type="entry name" value="CorA soluble domain-like"/>
    <property type="match status" value="1"/>
</dbReference>
<protein>
    <submittedName>
        <fullName evidence="1">Magnesium transporter, CorA family</fullName>
    </submittedName>
</protein>
<proteinExistence type="predicted"/>
<dbReference type="CDD" id="cd12827">
    <property type="entry name" value="EcCorA_ZntB-like_u2"/>
    <property type="match status" value="1"/>
</dbReference>
<dbReference type="InterPro" id="IPR047199">
    <property type="entry name" value="CorA-like"/>
</dbReference>
<organism evidence="1 2">
    <name type="scientific">Listeria marthii FSL S4-120</name>
    <dbReference type="NCBI Taxonomy" id="702457"/>
    <lineage>
        <taxon>Bacteria</taxon>
        <taxon>Bacillati</taxon>
        <taxon>Bacillota</taxon>
        <taxon>Bacilli</taxon>
        <taxon>Bacillales</taxon>
        <taxon>Listeriaceae</taxon>
        <taxon>Listeria</taxon>
    </lineage>
</organism>
<keyword evidence="2" id="KW-1185">Reference proteome</keyword>